<organism evidence="2">
    <name type="scientific">Rhizophora mucronata</name>
    <name type="common">Asiatic mangrove</name>
    <dbReference type="NCBI Taxonomy" id="61149"/>
    <lineage>
        <taxon>Eukaryota</taxon>
        <taxon>Viridiplantae</taxon>
        <taxon>Streptophyta</taxon>
        <taxon>Embryophyta</taxon>
        <taxon>Tracheophyta</taxon>
        <taxon>Spermatophyta</taxon>
        <taxon>Magnoliopsida</taxon>
        <taxon>eudicotyledons</taxon>
        <taxon>Gunneridae</taxon>
        <taxon>Pentapetalae</taxon>
        <taxon>rosids</taxon>
        <taxon>fabids</taxon>
        <taxon>Malpighiales</taxon>
        <taxon>Rhizophoraceae</taxon>
        <taxon>Rhizophora</taxon>
    </lineage>
</organism>
<proteinExistence type="predicted"/>
<evidence type="ECO:0000256" key="1">
    <source>
        <dbReference type="SAM" id="Phobius"/>
    </source>
</evidence>
<dbReference type="EMBL" id="GGEC01058370">
    <property type="protein sequence ID" value="MBX38854.1"/>
    <property type="molecule type" value="Transcribed_RNA"/>
</dbReference>
<keyword evidence="1" id="KW-0472">Membrane</keyword>
<accession>A0A2P2N8N3</accession>
<evidence type="ECO:0000313" key="2">
    <source>
        <dbReference type="EMBL" id="MBX38854.1"/>
    </source>
</evidence>
<feature type="transmembrane region" description="Helical" evidence="1">
    <location>
        <begin position="45"/>
        <end position="65"/>
    </location>
</feature>
<name>A0A2P2N8N3_RHIMU</name>
<sequence length="76" mass="9244">MVGCTREMRKIVFLGYLGWEYFCNYSPHISTLSFEVQTRNINEGLWFLLFFFFLNIFPQVFKIFLRSTFLYHLLQA</sequence>
<protein>
    <submittedName>
        <fullName evidence="2">Uncharacterized protein</fullName>
    </submittedName>
</protein>
<keyword evidence="1" id="KW-0812">Transmembrane</keyword>
<reference evidence="2" key="1">
    <citation type="submission" date="2018-02" db="EMBL/GenBank/DDBJ databases">
        <title>Rhizophora mucronata_Transcriptome.</title>
        <authorList>
            <person name="Meera S.P."/>
            <person name="Sreeshan A."/>
            <person name="Augustine A."/>
        </authorList>
    </citation>
    <scope>NUCLEOTIDE SEQUENCE</scope>
    <source>
        <tissue evidence="2">Leaf</tissue>
    </source>
</reference>
<dbReference type="AlphaFoldDB" id="A0A2P2N8N3"/>
<keyword evidence="1" id="KW-1133">Transmembrane helix</keyword>